<organism evidence="2 3">
    <name type="scientific">Agrobacterium burrii</name>
    <dbReference type="NCBI Taxonomy" id="2815339"/>
    <lineage>
        <taxon>Bacteria</taxon>
        <taxon>Pseudomonadati</taxon>
        <taxon>Pseudomonadota</taxon>
        <taxon>Alphaproteobacteria</taxon>
        <taxon>Hyphomicrobiales</taxon>
        <taxon>Rhizobiaceae</taxon>
        <taxon>Rhizobium/Agrobacterium group</taxon>
        <taxon>Agrobacterium</taxon>
        <taxon>Agrobacterium tumefaciens complex</taxon>
    </lineage>
</organism>
<proteinExistence type="predicted"/>
<evidence type="ECO:0000313" key="2">
    <source>
        <dbReference type="EMBL" id="MBO0130399.1"/>
    </source>
</evidence>
<sequence>MSRPSPPHPAAAIFSPGGEETSGIRSLSGEQAAGGLPAALRDKAQTGRQRTGFYDLKLLGYFFALKALLEHDFIHTIFRAMPILALGGCLM</sequence>
<dbReference type="RefSeq" id="WP_153514764.1">
    <property type="nucleotide sequence ID" value="NZ_JAFLNA010000002.1"/>
</dbReference>
<comment type="caution">
    <text evidence="2">The sequence shown here is derived from an EMBL/GenBank/DDBJ whole genome shotgun (WGS) entry which is preliminary data.</text>
</comment>
<evidence type="ECO:0000313" key="3">
    <source>
        <dbReference type="Proteomes" id="UP000664699"/>
    </source>
</evidence>
<name>A0ABS3EEL2_9HYPH</name>
<feature type="region of interest" description="Disordered" evidence="1">
    <location>
        <begin position="1"/>
        <end position="28"/>
    </location>
</feature>
<keyword evidence="3" id="KW-1185">Reference proteome</keyword>
<gene>
    <name evidence="2" type="ORF">JZX89_06505</name>
</gene>
<protein>
    <submittedName>
        <fullName evidence="2">Uncharacterized protein</fullName>
    </submittedName>
</protein>
<accession>A0ABS3EEL2</accession>
<dbReference type="Proteomes" id="UP000664699">
    <property type="component" value="Unassembled WGS sequence"/>
</dbReference>
<reference evidence="2 3" key="1">
    <citation type="submission" date="2021-03" db="EMBL/GenBank/DDBJ databases">
        <title>Whole genome sequence of Agrobacterium sp. strain Rnr.</title>
        <authorList>
            <person name="Mafakheri H."/>
            <person name="Taghavi S.M."/>
            <person name="Nemanja K."/>
            <person name="Osdaghi E."/>
        </authorList>
    </citation>
    <scope>NUCLEOTIDE SEQUENCE [LARGE SCALE GENOMIC DNA]</scope>
    <source>
        <strain evidence="2 3">Rnr</strain>
    </source>
</reference>
<dbReference type="EMBL" id="JAFLNA010000002">
    <property type="protein sequence ID" value="MBO0130399.1"/>
    <property type="molecule type" value="Genomic_DNA"/>
</dbReference>
<evidence type="ECO:0000256" key="1">
    <source>
        <dbReference type="SAM" id="MobiDB-lite"/>
    </source>
</evidence>